<dbReference type="Gene3D" id="3.30.300.30">
    <property type="match status" value="1"/>
</dbReference>
<feature type="domain" description="AMP-binding enzyme C-terminal" evidence="4">
    <location>
        <begin position="412"/>
        <end position="487"/>
    </location>
</feature>
<accession>A0A5E4YT77</accession>
<sequence>MRNENSWSNLGKLTNATKARDVIAIVDCSSEGVPLMLTHGQLDDLADACARGLLARGYRRGDAIGLMSANCAEFLIAYLAILRAGMIAVPVNHKLSSETVSFILADCGAKAVFVDDPRIGLVPAGVDGMPLNGPVWDALLDFGPFDAIEPERDECAMILYTSGSTGRPKGVQLSHDGQIWTVKARFATRQSFDEERMIVAAPLFHMNALAACKFALSAHASVVLMPQFQAKTFIEAIGKFSVTWVTSVPTMMAMVVRETDALASIDTSAVRYVRMGSAPATPQLYAAVQAAFPNATIAGGYGTTEGGPITFGPTQGRKLPVGGGLGWPLPGVEARLINESGQDAHEGELWLRTPANMSGYLNMPERTAEVLTPDGWYKTGDIFKCDANGCFHFVGRADDMFNCGGENIYPGEVEQVIEKMPEVLQACVLPVPDEIKGQKPVAFVVLRDGQHVTEEDIKRFTLANAPAYQHPRRVYFIDAMPLAATNKIDRNALRVRIPD</sequence>
<keyword evidence="2" id="KW-0436">Ligase</keyword>
<evidence type="ECO:0000313" key="6">
    <source>
        <dbReference type="Proteomes" id="UP000406256"/>
    </source>
</evidence>
<dbReference type="Pfam" id="PF00501">
    <property type="entry name" value="AMP-binding"/>
    <property type="match status" value="1"/>
</dbReference>
<dbReference type="InterPro" id="IPR045851">
    <property type="entry name" value="AMP-bd_C_sf"/>
</dbReference>
<dbReference type="SUPFAM" id="SSF56801">
    <property type="entry name" value="Acetyl-CoA synthetase-like"/>
    <property type="match status" value="1"/>
</dbReference>
<dbReference type="Pfam" id="PF13193">
    <property type="entry name" value="AMP-binding_C"/>
    <property type="match status" value="1"/>
</dbReference>
<dbReference type="InterPro" id="IPR000873">
    <property type="entry name" value="AMP-dep_synth/lig_dom"/>
</dbReference>
<proteinExistence type="inferred from homology"/>
<protein>
    <submittedName>
        <fullName evidence="5">AMP-dependent synthetase</fullName>
    </submittedName>
</protein>
<dbReference type="AlphaFoldDB" id="A0A5E4YT77"/>
<name>A0A5E4YT77_9BURK</name>
<dbReference type="PANTHER" id="PTHR43201:SF5">
    <property type="entry name" value="MEDIUM-CHAIN ACYL-COA LIGASE ACSF2, MITOCHONDRIAL"/>
    <property type="match status" value="1"/>
</dbReference>
<dbReference type="Proteomes" id="UP000406256">
    <property type="component" value="Unassembled WGS sequence"/>
</dbReference>
<dbReference type="GO" id="GO:0031956">
    <property type="term" value="F:medium-chain fatty acid-CoA ligase activity"/>
    <property type="evidence" value="ECO:0007669"/>
    <property type="project" value="TreeGrafter"/>
</dbReference>
<comment type="similarity">
    <text evidence="1">Belongs to the ATP-dependent AMP-binding enzyme family.</text>
</comment>
<feature type="domain" description="AMP-dependent synthetase/ligase" evidence="3">
    <location>
        <begin position="15"/>
        <end position="361"/>
    </location>
</feature>
<dbReference type="InterPro" id="IPR025110">
    <property type="entry name" value="AMP-bd_C"/>
</dbReference>
<dbReference type="GO" id="GO:0006631">
    <property type="term" value="P:fatty acid metabolic process"/>
    <property type="evidence" value="ECO:0007669"/>
    <property type="project" value="TreeGrafter"/>
</dbReference>
<dbReference type="OrthoDB" id="9766486at2"/>
<dbReference type="InterPro" id="IPR042099">
    <property type="entry name" value="ANL_N_sf"/>
</dbReference>
<dbReference type="EMBL" id="CABPSB010000025">
    <property type="protein sequence ID" value="VVE51615.1"/>
    <property type="molecule type" value="Genomic_DNA"/>
</dbReference>
<reference evidence="5 6" key="1">
    <citation type="submission" date="2019-08" db="EMBL/GenBank/DDBJ databases">
        <authorList>
            <person name="Peeters C."/>
        </authorList>
    </citation>
    <scope>NUCLEOTIDE SEQUENCE [LARGE SCALE GENOMIC DNA]</scope>
    <source>
        <strain evidence="5 6">LMG 31108</strain>
    </source>
</reference>
<evidence type="ECO:0000313" key="5">
    <source>
        <dbReference type="EMBL" id="VVE51615.1"/>
    </source>
</evidence>
<dbReference type="PANTHER" id="PTHR43201">
    <property type="entry name" value="ACYL-COA SYNTHETASE"/>
    <property type="match status" value="1"/>
</dbReference>
<gene>
    <name evidence="5" type="ORF">PAN31108_04738</name>
</gene>
<evidence type="ECO:0000259" key="3">
    <source>
        <dbReference type="Pfam" id="PF00501"/>
    </source>
</evidence>
<dbReference type="PROSITE" id="PS00455">
    <property type="entry name" value="AMP_BINDING"/>
    <property type="match status" value="1"/>
</dbReference>
<keyword evidence="6" id="KW-1185">Reference proteome</keyword>
<dbReference type="RefSeq" id="WP_150671200.1">
    <property type="nucleotide sequence ID" value="NZ_CABPSB010000025.1"/>
</dbReference>
<evidence type="ECO:0000256" key="1">
    <source>
        <dbReference type="ARBA" id="ARBA00006432"/>
    </source>
</evidence>
<organism evidence="5 6">
    <name type="scientific">Pandoraea anhela</name>
    <dbReference type="NCBI Taxonomy" id="2508295"/>
    <lineage>
        <taxon>Bacteria</taxon>
        <taxon>Pseudomonadati</taxon>
        <taxon>Pseudomonadota</taxon>
        <taxon>Betaproteobacteria</taxon>
        <taxon>Burkholderiales</taxon>
        <taxon>Burkholderiaceae</taxon>
        <taxon>Pandoraea</taxon>
    </lineage>
</organism>
<dbReference type="InterPro" id="IPR020845">
    <property type="entry name" value="AMP-binding_CS"/>
</dbReference>
<evidence type="ECO:0000259" key="4">
    <source>
        <dbReference type="Pfam" id="PF13193"/>
    </source>
</evidence>
<dbReference type="Gene3D" id="3.40.50.12780">
    <property type="entry name" value="N-terminal domain of ligase-like"/>
    <property type="match status" value="1"/>
</dbReference>
<evidence type="ECO:0000256" key="2">
    <source>
        <dbReference type="ARBA" id="ARBA00022598"/>
    </source>
</evidence>